<evidence type="ECO:0000256" key="3">
    <source>
        <dbReference type="ARBA" id="ARBA00012499"/>
    </source>
</evidence>
<dbReference type="Proteomes" id="UP001165667">
    <property type="component" value="Unassembled WGS sequence"/>
</dbReference>
<comment type="similarity">
    <text evidence="2">Belongs to the MsrB Met sulfoxide reductase family.</text>
</comment>
<dbReference type="PANTHER" id="PTHR10173">
    <property type="entry name" value="METHIONINE SULFOXIDE REDUCTASE"/>
    <property type="match status" value="1"/>
</dbReference>
<evidence type="ECO:0000313" key="9">
    <source>
        <dbReference type="EMBL" id="MCW6506713.1"/>
    </source>
</evidence>
<dbReference type="InterPro" id="IPR028427">
    <property type="entry name" value="Met_Sox_Rdtase_MsrB"/>
</dbReference>
<comment type="caution">
    <text evidence="9">The sequence shown here is derived from an EMBL/GenBank/DDBJ whole genome shotgun (WGS) entry which is preliminary data.</text>
</comment>
<keyword evidence="5" id="KW-0862">Zinc</keyword>
<comment type="cofactor">
    <cofactor evidence="1">
        <name>Zn(2+)</name>
        <dbReference type="ChEBI" id="CHEBI:29105"/>
    </cofactor>
</comment>
<dbReference type="GO" id="GO:0030091">
    <property type="term" value="P:protein repair"/>
    <property type="evidence" value="ECO:0007669"/>
    <property type="project" value="InterPro"/>
</dbReference>
<gene>
    <name evidence="9" type="primary">msrB</name>
    <name evidence="9" type="ORF">M8523_01600</name>
</gene>
<evidence type="ECO:0000256" key="1">
    <source>
        <dbReference type="ARBA" id="ARBA00001947"/>
    </source>
</evidence>
<name>A0AA41YXF8_9HYPH</name>
<keyword evidence="10" id="KW-1185">Reference proteome</keyword>
<dbReference type="SUPFAM" id="SSF51316">
    <property type="entry name" value="Mss4-like"/>
    <property type="match status" value="1"/>
</dbReference>
<dbReference type="Gene3D" id="2.170.150.20">
    <property type="entry name" value="Peptide methionine sulfoxide reductase"/>
    <property type="match status" value="1"/>
</dbReference>
<dbReference type="AlphaFoldDB" id="A0AA41YXF8"/>
<organism evidence="9 10">
    <name type="scientific">Lichenifustis flavocetrariae</name>
    <dbReference type="NCBI Taxonomy" id="2949735"/>
    <lineage>
        <taxon>Bacteria</taxon>
        <taxon>Pseudomonadati</taxon>
        <taxon>Pseudomonadota</taxon>
        <taxon>Alphaproteobacteria</taxon>
        <taxon>Hyphomicrobiales</taxon>
        <taxon>Lichenihabitantaceae</taxon>
        <taxon>Lichenifustis</taxon>
    </lineage>
</organism>
<reference evidence="9" key="1">
    <citation type="submission" date="2022-05" db="EMBL/GenBank/DDBJ databases">
        <authorList>
            <person name="Pankratov T."/>
        </authorList>
    </citation>
    <scope>NUCLEOTIDE SEQUENCE</scope>
    <source>
        <strain evidence="9">BP6-180914</strain>
    </source>
</reference>
<dbReference type="Pfam" id="PF01641">
    <property type="entry name" value="SelR"/>
    <property type="match status" value="1"/>
</dbReference>
<keyword evidence="6 9" id="KW-0560">Oxidoreductase</keyword>
<dbReference type="PROSITE" id="PS51790">
    <property type="entry name" value="MSRB"/>
    <property type="match status" value="1"/>
</dbReference>
<dbReference type="PANTHER" id="PTHR10173:SF57">
    <property type="entry name" value="PEPTIDE-METHIONINE (R)-S-OXIDE REDUCTASE"/>
    <property type="match status" value="1"/>
</dbReference>
<dbReference type="FunFam" id="2.170.150.20:FF:000001">
    <property type="entry name" value="Peptide methionine sulfoxide reductase MsrB"/>
    <property type="match status" value="1"/>
</dbReference>
<sequence>MGWSQHAKAETFAVTHSEAEWRKLLTGDQFTVLRRSGTERPFTSKLLDEHRAGTFSCAGCEQAAFSSDTKFDSGTGWPSFWAPIEKGVGQETDSSFGMARTAIHCARCGGHLGHVFDDGPKPTGLRYCMNGVALSFKPTAA</sequence>
<comment type="catalytic activity">
    <reaction evidence="7">
        <text>L-methionyl-[protein] + [thioredoxin]-disulfide + H2O = L-methionyl-(R)-S-oxide-[protein] + [thioredoxin]-dithiol</text>
        <dbReference type="Rhea" id="RHEA:24164"/>
        <dbReference type="Rhea" id="RHEA-COMP:10698"/>
        <dbReference type="Rhea" id="RHEA-COMP:10700"/>
        <dbReference type="Rhea" id="RHEA-COMP:12313"/>
        <dbReference type="Rhea" id="RHEA-COMP:12314"/>
        <dbReference type="ChEBI" id="CHEBI:15377"/>
        <dbReference type="ChEBI" id="CHEBI:16044"/>
        <dbReference type="ChEBI" id="CHEBI:29950"/>
        <dbReference type="ChEBI" id="CHEBI:45764"/>
        <dbReference type="ChEBI" id="CHEBI:50058"/>
        <dbReference type="EC" id="1.8.4.12"/>
    </reaction>
</comment>
<dbReference type="EMBL" id="JAMOIM010000001">
    <property type="protein sequence ID" value="MCW6506713.1"/>
    <property type="molecule type" value="Genomic_DNA"/>
</dbReference>
<dbReference type="EC" id="1.8.4.12" evidence="3"/>
<evidence type="ECO:0000256" key="2">
    <source>
        <dbReference type="ARBA" id="ARBA00007174"/>
    </source>
</evidence>
<dbReference type="GO" id="GO:0033743">
    <property type="term" value="F:peptide-methionine (R)-S-oxide reductase activity"/>
    <property type="evidence" value="ECO:0007669"/>
    <property type="project" value="UniProtKB-EC"/>
</dbReference>
<protein>
    <recommendedName>
        <fullName evidence="3">peptide-methionine (R)-S-oxide reductase</fullName>
        <ecNumber evidence="3">1.8.4.12</ecNumber>
    </recommendedName>
</protein>
<dbReference type="GO" id="GO:0046872">
    <property type="term" value="F:metal ion binding"/>
    <property type="evidence" value="ECO:0007669"/>
    <property type="project" value="UniProtKB-KW"/>
</dbReference>
<feature type="domain" description="MsrB" evidence="8">
    <location>
        <begin position="18"/>
        <end position="139"/>
    </location>
</feature>
<evidence type="ECO:0000313" key="10">
    <source>
        <dbReference type="Proteomes" id="UP001165667"/>
    </source>
</evidence>
<evidence type="ECO:0000256" key="7">
    <source>
        <dbReference type="ARBA" id="ARBA00048488"/>
    </source>
</evidence>
<dbReference type="GO" id="GO:0006979">
    <property type="term" value="P:response to oxidative stress"/>
    <property type="evidence" value="ECO:0007669"/>
    <property type="project" value="InterPro"/>
</dbReference>
<evidence type="ECO:0000256" key="6">
    <source>
        <dbReference type="ARBA" id="ARBA00023002"/>
    </source>
</evidence>
<evidence type="ECO:0000259" key="8">
    <source>
        <dbReference type="PROSITE" id="PS51790"/>
    </source>
</evidence>
<evidence type="ECO:0000256" key="4">
    <source>
        <dbReference type="ARBA" id="ARBA00022723"/>
    </source>
</evidence>
<keyword evidence="4" id="KW-0479">Metal-binding</keyword>
<dbReference type="InterPro" id="IPR002579">
    <property type="entry name" value="Met_Sox_Rdtase_MsrB_dom"/>
</dbReference>
<proteinExistence type="inferred from homology"/>
<dbReference type="GO" id="GO:0005737">
    <property type="term" value="C:cytoplasm"/>
    <property type="evidence" value="ECO:0007669"/>
    <property type="project" value="TreeGrafter"/>
</dbReference>
<evidence type="ECO:0000256" key="5">
    <source>
        <dbReference type="ARBA" id="ARBA00022833"/>
    </source>
</evidence>
<dbReference type="NCBIfam" id="TIGR00357">
    <property type="entry name" value="peptide-methionine (R)-S-oxide reductase MsrB"/>
    <property type="match status" value="1"/>
</dbReference>
<dbReference type="InterPro" id="IPR011057">
    <property type="entry name" value="Mss4-like_sf"/>
</dbReference>
<accession>A0AA41YXF8</accession>